<proteinExistence type="predicted"/>
<evidence type="ECO:0008006" key="4">
    <source>
        <dbReference type="Google" id="ProtNLM"/>
    </source>
</evidence>
<feature type="chain" id="PRO_5017813408" description="Lipoprotein" evidence="1">
    <location>
        <begin position="20"/>
        <end position="189"/>
    </location>
</feature>
<dbReference type="EMBL" id="QPMM01000009">
    <property type="protein sequence ID" value="RFS21172.1"/>
    <property type="molecule type" value="Genomic_DNA"/>
</dbReference>
<comment type="caution">
    <text evidence="2">The sequence shown here is derived from an EMBL/GenBank/DDBJ whole genome shotgun (WGS) entry which is preliminary data.</text>
</comment>
<gene>
    <name evidence="2" type="ORF">DVR12_17720</name>
</gene>
<keyword evidence="1" id="KW-0732">Signal</keyword>
<dbReference type="AlphaFoldDB" id="A0A3E1Y7Z5"/>
<accession>A0A3E1Y7Z5</accession>
<evidence type="ECO:0000256" key="1">
    <source>
        <dbReference type="SAM" id="SignalP"/>
    </source>
</evidence>
<dbReference type="PROSITE" id="PS51257">
    <property type="entry name" value="PROKAR_LIPOPROTEIN"/>
    <property type="match status" value="1"/>
</dbReference>
<dbReference type="Proteomes" id="UP000260644">
    <property type="component" value="Unassembled WGS sequence"/>
</dbReference>
<evidence type="ECO:0000313" key="2">
    <source>
        <dbReference type="EMBL" id="RFS21172.1"/>
    </source>
</evidence>
<evidence type="ECO:0000313" key="3">
    <source>
        <dbReference type="Proteomes" id="UP000260644"/>
    </source>
</evidence>
<protein>
    <recommendedName>
        <fullName evidence="4">Lipoprotein</fullName>
    </recommendedName>
</protein>
<sequence>MLKTILLLFLICSFSSCNESPQSRIKGKVDSTSIESIATPKFIEPASYSIWDSISSKFPLNTEQIKKLGFSELYMTGEEESWGESYYSISDSLRVVILSFNDKRVCIKKLLVTVNSRSETGIEYKVISTDCDIDASTENVRTNFQHINDTTFAIEERLYAKGDEDMENPQITKRKFRIKENGEILELKF</sequence>
<dbReference type="OrthoDB" id="9843076at2"/>
<name>A0A3E1Y7Z5_9BACT</name>
<organism evidence="2 3">
    <name type="scientific">Chitinophaga silvatica</name>
    <dbReference type="NCBI Taxonomy" id="2282649"/>
    <lineage>
        <taxon>Bacteria</taxon>
        <taxon>Pseudomonadati</taxon>
        <taxon>Bacteroidota</taxon>
        <taxon>Chitinophagia</taxon>
        <taxon>Chitinophagales</taxon>
        <taxon>Chitinophagaceae</taxon>
        <taxon>Chitinophaga</taxon>
    </lineage>
</organism>
<dbReference type="RefSeq" id="WP_116977120.1">
    <property type="nucleotide sequence ID" value="NZ_QPMM01000009.1"/>
</dbReference>
<keyword evidence="3" id="KW-1185">Reference proteome</keyword>
<feature type="signal peptide" evidence="1">
    <location>
        <begin position="1"/>
        <end position="19"/>
    </location>
</feature>
<reference evidence="2 3" key="1">
    <citation type="submission" date="2018-07" db="EMBL/GenBank/DDBJ databases">
        <title>Chitinophaga K2CV101002-2 sp. nov., isolated from a monsoon evergreen broad-leaved forest soil.</title>
        <authorList>
            <person name="Lv Y."/>
        </authorList>
    </citation>
    <scope>NUCLEOTIDE SEQUENCE [LARGE SCALE GENOMIC DNA]</scope>
    <source>
        <strain evidence="2 3">GDMCC 1.1288</strain>
    </source>
</reference>